<dbReference type="EC" id="1.18.1.-" evidence="7"/>
<dbReference type="Pfam" id="PF07992">
    <property type="entry name" value="Pyr_redox_2"/>
    <property type="match status" value="1"/>
</dbReference>
<feature type="domain" description="FAD/NAD(P)-binding" evidence="5">
    <location>
        <begin position="3"/>
        <end position="299"/>
    </location>
</feature>
<reference evidence="7 8" key="1">
    <citation type="submission" date="2019-10" db="EMBL/GenBank/DDBJ databases">
        <title>Nocardia macrotermitis sp. nov. and Nocardia aurantia sp. nov., isolated from the gut of fungus growing-termite Macrotermes natalensis.</title>
        <authorList>
            <person name="Benndorf R."/>
            <person name="Schwitalla J."/>
            <person name="Martin K."/>
            <person name="De Beer W."/>
            <person name="Kaster A.-K."/>
            <person name="Vollmers J."/>
            <person name="Poulsen M."/>
            <person name="Beemelmanns C."/>
        </authorList>
    </citation>
    <scope>NUCLEOTIDE SEQUENCE [LARGE SCALE GENOMIC DNA]</scope>
    <source>
        <strain evidence="7 8">RB56</strain>
    </source>
</reference>
<keyword evidence="2" id="KW-0285">Flavoprotein</keyword>
<evidence type="ECO:0000313" key="8">
    <source>
        <dbReference type="Proteomes" id="UP000431401"/>
    </source>
</evidence>
<dbReference type="GO" id="GO:0016651">
    <property type="term" value="F:oxidoreductase activity, acting on NAD(P)H"/>
    <property type="evidence" value="ECO:0007669"/>
    <property type="project" value="TreeGrafter"/>
</dbReference>
<dbReference type="InterPro" id="IPR036188">
    <property type="entry name" value="FAD/NAD-bd_sf"/>
</dbReference>
<dbReference type="InterPro" id="IPR023753">
    <property type="entry name" value="FAD/NAD-binding_dom"/>
</dbReference>
<dbReference type="PANTHER" id="PTHR43557">
    <property type="entry name" value="APOPTOSIS-INDUCING FACTOR 1"/>
    <property type="match status" value="1"/>
</dbReference>
<proteinExistence type="predicted"/>
<keyword evidence="8" id="KW-1185">Reference proteome</keyword>
<evidence type="ECO:0000313" key="7">
    <source>
        <dbReference type="EMBL" id="MQY27307.1"/>
    </source>
</evidence>
<dbReference type="Gene3D" id="3.30.390.30">
    <property type="match status" value="1"/>
</dbReference>
<name>A0A7K0DNP4_9NOCA</name>
<evidence type="ECO:0000256" key="1">
    <source>
        <dbReference type="ARBA" id="ARBA00001974"/>
    </source>
</evidence>
<protein>
    <submittedName>
        <fullName evidence="7">Rhodocoxin reductase</fullName>
        <ecNumber evidence="7">1.18.1.-</ecNumber>
    </submittedName>
</protein>
<dbReference type="SUPFAM" id="SSF55424">
    <property type="entry name" value="FAD/NAD-linked reductases, dimerisation (C-terminal) domain"/>
    <property type="match status" value="1"/>
</dbReference>
<dbReference type="SUPFAM" id="SSF51905">
    <property type="entry name" value="FAD/NAD(P)-binding domain"/>
    <property type="match status" value="2"/>
</dbReference>
<dbReference type="EMBL" id="WEGI01000006">
    <property type="protein sequence ID" value="MQY27307.1"/>
    <property type="molecule type" value="Genomic_DNA"/>
</dbReference>
<dbReference type="Proteomes" id="UP000431401">
    <property type="component" value="Unassembled WGS sequence"/>
</dbReference>
<comment type="caution">
    <text evidence="7">The sequence shown here is derived from an EMBL/GenBank/DDBJ whole genome shotgun (WGS) entry which is preliminary data.</text>
</comment>
<evidence type="ECO:0000256" key="4">
    <source>
        <dbReference type="ARBA" id="ARBA00023002"/>
    </source>
</evidence>
<accession>A0A7K0DNP4</accession>
<organism evidence="7 8">
    <name type="scientific">Nocardia aurantia</name>
    <dbReference type="NCBI Taxonomy" id="2585199"/>
    <lineage>
        <taxon>Bacteria</taxon>
        <taxon>Bacillati</taxon>
        <taxon>Actinomycetota</taxon>
        <taxon>Actinomycetes</taxon>
        <taxon>Mycobacteriales</taxon>
        <taxon>Nocardiaceae</taxon>
        <taxon>Nocardia</taxon>
    </lineage>
</organism>
<dbReference type="PRINTS" id="PR00368">
    <property type="entry name" value="FADPNR"/>
</dbReference>
<dbReference type="PRINTS" id="PR00411">
    <property type="entry name" value="PNDRDTASEI"/>
</dbReference>
<dbReference type="InterPro" id="IPR050446">
    <property type="entry name" value="FAD-oxidoreductase/Apoptosis"/>
</dbReference>
<keyword evidence="3" id="KW-0274">FAD</keyword>
<dbReference type="Pfam" id="PF14759">
    <property type="entry name" value="Reductase_C"/>
    <property type="match status" value="1"/>
</dbReference>
<dbReference type="InterPro" id="IPR016156">
    <property type="entry name" value="FAD/NAD-linked_Rdtase_dimer_sf"/>
</dbReference>
<dbReference type="RefSeq" id="WP_319942999.1">
    <property type="nucleotide sequence ID" value="NZ_WEGI01000006.1"/>
</dbReference>
<feature type="domain" description="Reductase C-terminal" evidence="6">
    <location>
        <begin position="320"/>
        <end position="389"/>
    </location>
</feature>
<comment type="cofactor">
    <cofactor evidence="1">
        <name>FAD</name>
        <dbReference type="ChEBI" id="CHEBI:57692"/>
    </cofactor>
</comment>
<gene>
    <name evidence="7" type="primary">thcD_2</name>
    <name evidence="7" type="ORF">NRB56_28900</name>
</gene>
<evidence type="ECO:0000259" key="6">
    <source>
        <dbReference type="Pfam" id="PF14759"/>
    </source>
</evidence>
<dbReference type="GO" id="GO:0005737">
    <property type="term" value="C:cytoplasm"/>
    <property type="evidence" value="ECO:0007669"/>
    <property type="project" value="TreeGrafter"/>
</dbReference>
<evidence type="ECO:0000256" key="3">
    <source>
        <dbReference type="ARBA" id="ARBA00022827"/>
    </source>
</evidence>
<dbReference type="AlphaFoldDB" id="A0A7K0DNP4"/>
<dbReference type="InterPro" id="IPR028202">
    <property type="entry name" value="Reductase_C"/>
</dbReference>
<sequence>MNRIVIVGASAAGLATAEALRRGGYAGVLTVIGDEPHLPYDRPPLSKQCLLGDWDLERLLLRQRHELDALDLDLRLGTPATGLLPRNHLVLMADGTTVPYDRLVIATGVRPRRLPGTEGPAGVHTMRTFEDVTALRAGLKPGRRLVIIGAGFLGAEIAAAAVGLGCSVTMLESATLPLAHAVGEEVGQFLARCHRARGVDLRTGVAVASVTAADGRVTGVALTDGTVVPADEVLIAIGSIPNTEWLAGSGLELADGVECDEYSATASDVYAVGDVARWHNPLFGTAMRIEHRTNAAEHGLAVAHNLLHPDKRRTFAPTPYFWSDQYGMKIQAYGYLRDHDEAAVLEGGLDEGRFLIAYRTGDRLAGVLAVGMPPKTLRAWRSLIRDTTSWADVVDDQLCRSAPAGTRRPIR</sequence>
<keyword evidence="4 7" id="KW-0560">Oxidoreductase</keyword>
<evidence type="ECO:0000259" key="5">
    <source>
        <dbReference type="Pfam" id="PF07992"/>
    </source>
</evidence>
<dbReference type="PANTHER" id="PTHR43557:SF2">
    <property type="entry name" value="RIESKE DOMAIN-CONTAINING PROTEIN-RELATED"/>
    <property type="match status" value="1"/>
</dbReference>
<evidence type="ECO:0000256" key="2">
    <source>
        <dbReference type="ARBA" id="ARBA00022630"/>
    </source>
</evidence>
<dbReference type="Gene3D" id="3.50.50.60">
    <property type="entry name" value="FAD/NAD(P)-binding domain"/>
    <property type="match status" value="2"/>
</dbReference>